<accession>A0A6L2M0Q9</accession>
<organism evidence="5">
    <name type="scientific">Tanacetum cinerariifolium</name>
    <name type="common">Dalmatian daisy</name>
    <name type="synonym">Chrysanthemum cinerariifolium</name>
    <dbReference type="NCBI Taxonomy" id="118510"/>
    <lineage>
        <taxon>Eukaryota</taxon>
        <taxon>Viridiplantae</taxon>
        <taxon>Streptophyta</taxon>
        <taxon>Embryophyta</taxon>
        <taxon>Tracheophyta</taxon>
        <taxon>Spermatophyta</taxon>
        <taxon>Magnoliopsida</taxon>
        <taxon>eudicotyledons</taxon>
        <taxon>Gunneridae</taxon>
        <taxon>Pentapetalae</taxon>
        <taxon>asterids</taxon>
        <taxon>campanulids</taxon>
        <taxon>Asterales</taxon>
        <taxon>Asteraceae</taxon>
        <taxon>Asteroideae</taxon>
        <taxon>Anthemideae</taxon>
        <taxon>Anthemidinae</taxon>
        <taxon>Tanacetum</taxon>
    </lineage>
</organism>
<dbReference type="EMBL" id="BKCJ010005301">
    <property type="protein sequence ID" value="GEU65975.1"/>
    <property type="molecule type" value="Genomic_DNA"/>
</dbReference>
<dbReference type="InterPro" id="IPR013103">
    <property type="entry name" value="RVT_2"/>
</dbReference>
<dbReference type="CDD" id="cd09272">
    <property type="entry name" value="RNase_HI_RT_Ty1"/>
    <property type="match status" value="1"/>
</dbReference>
<keyword evidence="3" id="KW-1133">Transmembrane helix</keyword>
<keyword evidence="3" id="KW-0472">Membrane</keyword>
<evidence type="ECO:0000256" key="1">
    <source>
        <dbReference type="SAM" id="Coils"/>
    </source>
</evidence>
<keyword evidence="5" id="KW-0808">Transferase</keyword>
<keyword evidence="5" id="KW-0695">RNA-directed DNA polymerase</keyword>
<keyword evidence="3" id="KW-0812">Transmembrane</keyword>
<evidence type="ECO:0000256" key="3">
    <source>
        <dbReference type="SAM" id="Phobius"/>
    </source>
</evidence>
<evidence type="ECO:0000259" key="4">
    <source>
        <dbReference type="Pfam" id="PF07727"/>
    </source>
</evidence>
<dbReference type="PANTHER" id="PTHR11439:SF495">
    <property type="entry name" value="REVERSE TRANSCRIPTASE, RNA-DEPENDENT DNA POLYMERASE-RELATED"/>
    <property type="match status" value="1"/>
</dbReference>
<keyword evidence="5" id="KW-0548">Nucleotidyltransferase</keyword>
<comment type="caution">
    <text evidence="5">The sequence shown here is derived from an EMBL/GenBank/DDBJ whole genome shotgun (WGS) entry which is preliminary data.</text>
</comment>
<evidence type="ECO:0000313" key="5">
    <source>
        <dbReference type="EMBL" id="GEU65975.1"/>
    </source>
</evidence>
<keyword evidence="1" id="KW-0175">Coiled coil</keyword>
<dbReference type="PANTHER" id="PTHR11439">
    <property type="entry name" value="GAG-POL-RELATED RETROTRANSPOSON"/>
    <property type="match status" value="1"/>
</dbReference>
<name>A0A6L2M0Q9_TANCI</name>
<feature type="region of interest" description="Disordered" evidence="2">
    <location>
        <begin position="648"/>
        <end position="668"/>
    </location>
</feature>
<evidence type="ECO:0000256" key="2">
    <source>
        <dbReference type="SAM" id="MobiDB-lite"/>
    </source>
</evidence>
<dbReference type="GO" id="GO:0003964">
    <property type="term" value="F:RNA-directed DNA polymerase activity"/>
    <property type="evidence" value="ECO:0007669"/>
    <property type="project" value="UniProtKB-KW"/>
</dbReference>
<feature type="coiled-coil region" evidence="1">
    <location>
        <begin position="733"/>
        <end position="767"/>
    </location>
</feature>
<gene>
    <name evidence="5" type="ORF">Tci_037953</name>
</gene>
<reference evidence="5" key="1">
    <citation type="journal article" date="2019" name="Sci. Rep.">
        <title>Draft genome of Tanacetum cinerariifolium, the natural source of mosquito coil.</title>
        <authorList>
            <person name="Yamashiro T."/>
            <person name="Shiraishi A."/>
            <person name="Satake H."/>
            <person name="Nakayama K."/>
        </authorList>
    </citation>
    <scope>NUCLEOTIDE SEQUENCE</scope>
</reference>
<proteinExistence type="predicted"/>
<dbReference type="AlphaFoldDB" id="A0A6L2M0Q9"/>
<dbReference type="Pfam" id="PF07727">
    <property type="entry name" value="RVT_2"/>
    <property type="match status" value="1"/>
</dbReference>
<feature type="domain" description="Reverse transcriptase Ty1/copia-type" evidence="4">
    <location>
        <begin position="35"/>
        <end position="108"/>
    </location>
</feature>
<protein>
    <submittedName>
        <fullName evidence="5">Ribonuclease H-like domain, reverse transcriptase, RNA-dependent DNA polymerase</fullName>
    </submittedName>
</protein>
<feature type="region of interest" description="Disordered" evidence="2">
    <location>
        <begin position="877"/>
        <end position="896"/>
    </location>
</feature>
<sequence>MLLLATFTRREEPIIKIMRNAYLLASSHRWNPKRNKKDERRIVVRNKARLVAQRHRQKQGIDYDEVFALVVMIEAIKIFLAFLSFMGFIVYQMDVKSAFLYGTIKEELPDQTSCLQFVLVLGFRYLKGQPKLGLWYPRDSLFDLEAYSDSDYAGANLDRKSTTGGCQFLGRRLISWQCKKQTVVATSTTEAEYVAAANCLQQLMLLSLVSDACTDLAMRLMISIGFLLENAEFHQIVDFLSICSINYALTVSPTIYASYIEQFWNTATSKTVNSVKQIHVIVDEKAVVISESLVRSDLLFNDEDGIACLTNAEIFENLTLMGYEQIYTNLTFQKGSFSPQWKFLIHTILHCISSKSTAWNEFSTNLASSVICLAKGQKFNFYKLIFDGMLRNLDSKKFLMYPRFLQLFLNNQLKDLPEPFNDTYETPKHSKKVFSNMARKSISFSGKVTPLFDSMLVQNQAPEGEAHIEKILPSPSTYQRKHRKTHKHRRAKKVTKLPQTSVPLDLGAYEVVHKEGGDSVERATTTDANLVAAQDSDNITKTQSTVMSNDPISQEIGSGDRPRVLALEEVQTTQDKVITRLKLRVRRLEKKRKAKTLQPMKRRLFKGRVETSIDKILGEDASKQGWNDDKTKELNLTDEADTEVIVEDKGSGKKGGSTANQVSTARPEVSAASVPVNVSAATPSTPPTTTTIFGDEDFTIAQTLIKLRNKGKGVLVEEEPEKLEKVKRKDQGLAQIESDANLAQRIYEEELAELDRAQREKQKQEEATIAVLTKEFDQIQARIDVDHELANSGNVDMEDLHVYKIIRANGNISYHKSSSSMLRKFDRQDLVDLHILVMKRFEDNTLEGYNLLLWGDLKSSYIADGWHFKLLQHDSREKVSSHQENAREDVELEARS</sequence>
<feature type="transmembrane region" description="Helical" evidence="3">
    <location>
        <begin position="66"/>
        <end position="91"/>
    </location>
</feature>